<dbReference type="GO" id="GO:0003723">
    <property type="term" value="F:RNA binding"/>
    <property type="evidence" value="ECO:0007669"/>
    <property type="project" value="InterPro"/>
</dbReference>
<feature type="domain" description="Helicase superfamily 3 single-stranded DNA/RNA virus" evidence="2">
    <location>
        <begin position="265"/>
        <end position="324"/>
    </location>
</feature>
<dbReference type="GO" id="GO:0003724">
    <property type="term" value="F:RNA helicase activity"/>
    <property type="evidence" value="ECO:0007669"/>
    <property type="project" value="InterPro"/>
</dbReference>
<reference evidence="4 5" key="1">
    <citation type="submission" date="2019-07" db="EMBL/GenBank/DDBJ databases">
        <title>Complete Genome Sequence of Leptotrichia wadei Strain JMUB3934.</title>
        <authorList>
            <person name="Watanabe S."/>
            <person name="Cui L."/>
        </authorList>
    </citation>
    <scope>NUCLEOTIDE SEQUENCE [LARGE SCALE GENOMIC DNA]</scope>
    <source>
        <strain evidence="4 5">JMUB3934</strain>
        <plasmid evidence="5">pjmub3934p4 dna</plasmid>
    </source>
</reference>
<dbReference type="Gene3D" id="3.40.1310.30">
    <property type="match status" value="1"/>
</dbReference>
<protein>
    <submittedName>
        <fullName evidence="4">Uncharacterized protein</fullName>
    </submittedName>
</protein>
<dbReference type="Proteomes" id="UP000321501">
    <property type="component" value="Plasmid pJMUB3934p4"/>
</dbReference>
<feature type="region of interest" description="Disordered" evidence="1">
    <location>
        <begin position="1"/>
        <end position="28"/>
    </location>
</feature>
<dbReference type="GO" id="GO:0006260">
    <property type="term" value="P:DNA replication"/>
    <property type="evidence" value="ECO:0007669"/>
    <property type="project" value="InterPro"/>
</dbReference>
<name>A0A510KK86_9FUSO</name>
<organism evidence="4 5">
    <name type="scientific">Leptotrichia wadei</name>
    <dbReference type="NCBI Taxonomy" id="157687"/>
    <lineage>
        <taxon>Bacteria</taxon>
        <taxon>Fusobacteriati</taxon>
        <taxon>Fusobacteriota</taxon>
        <taxon>Fusobacteriia</taxon>
        <taxon>Fusobacteriales</taxon>
        <taxon>Leptotrichiaceae</taxon>
        <taxon>Leptotrichia</taxon>
    </lineage>
</organism>
<dbReference type="Pfam" id="PF00910">
    <property type="entry name" value="RNA_helicase"/>
    <property type="match status" value="1"/>
</dbReference>
<evidence type="ECO:0000259" key="3">
    <source>
        <dbReference type="Pfam" id="PF01719"/>
    </source>
</evidence>
<gene>
    <name evidence="4" type="ORF">JMUB3934_p4002</name>
</gene>
<evidence type="ECO:0000313" key="5">
    <source>
        <dbReference type="Proteomes" id="UP000321501"/>
    </source>
</evidence>
<feature type="compositionally biased region" description="Basic residues" evidence="1">
    <location>
        <begin position="1"/>
        <end position="16"/>
    </location>
</feature>
<proteinExistence type="predicted"/>
<dbReference type="GO" id="GO:0003677">
    <property type="term" value="F:DNA binding"/>
    <property type="evidence" value="ECO:0007669"/>
    <property type="project" value="InterPro"/>
</dbReference>
<evidence type="ECO:0000313" key="4">
    <source>
        <dbReference type="EMBL" id="BBM51051.1"/>
    </source>
</evidence>
<dbReference type="InterPro" id="IPR002631">
    <property type="entry name" value="Plasmid_rep_OBD"/>
</dbReference>
<dbReference type="GO" id="GO:0005727">
    <property type="term" value="C:extrachromosomal circular DNA"/>
    <property type="evidence" value="ECO:0007669"/>
    <property type="project" value="InterPro"/>
</dbReference>
<evidence type="ECO:0000259" key="2">
    <source>
        <dbReference type="Pfam" id="PF00910"/>
    </source>
</evidence>
<dbReference type="InterPro" id="IPR000605">
    <property type="entry name" value="Helicase_SF3_ssDNA/RNA_vir"/>
</dbReference>
<keyword evidence="4" id="KW-0614">Plasmid</keyword>
<dbReference type="GO" id="GO:0003916">
    <property type="term" value="F:DNA topoisomerase activity"/>
    <property type="evidence" value="ECO:0007669"/>
    <property type="project" value="InterPro"/>
</dbReference>
<dbReference type="Pfam" id="PF01719">
    <property type="entry name" value="Rep_OBD"/>
    <property type="match status" value="1"/>
</dbReference>
<feature type="domain" description="Plasmid replication protein origin binding" evidence="3">
    <location>
        <begin position="59"/>
        <end position="187"/>
    </location>
</feature>
<feature type="compositionally biased region" description="Basic and acidic residues" evidence="1">
    <location>
        <begin position="522"/>
        <end position="538"/>
    </location>
</feature>
<evidence type="ECO:0000256" key="1">
    <source>
        <dbReference type="SAM" id="MobiDB-lite"/>
    </source>
</evidence>
<dbReference type="AlphaFoldDB" id="A0A510KK86"/>
<feature type="region of interest" description="Disordered" evidence="1">
    <location>
        <begin position="519"/>
        <end position="538"/>
    </location>
</feature>
<dbReference type="RefSeq" id="WP_146965079.1">
    <property type="nucleotide sequence ID" value="NZ_AP019839.1"/>
</dbReference>
<sequence>MKKGKVKKKNKRNIQKKNKETNLPNNEVEQEKIKVVKASVLKFSDLSLEERQDLKEKYKKNRQRTFNIMQYVEHPETGEPLITEDRIKDALSKFGQCRYAYILHDKDKKEDGSEKKPHFHIVIQTQSPVNLIVVAERFDIMPNFIDIPKGRNSFGDCCEYLTHENPKEQEKGKHLYNDSEIRANFNFRELIDKTVTIRMNSELRGGVGSLKTYYFNQIHKGKMTLTDVYNEDMEFYYNNERQLKYFRGVYLEEHAEMPRVRLNFYVYGEGGAGKDVMSRALARSLFPDEMDDDKIFYTVGNDNVLFDGYDGQPVVIWSDFRAEELLKTFNFKRGIIFKIFDTHPTKFNLNVKYGKINLINKYNIVNSVQEYKDFLDGLSGEYVDAMGTEHLSEDKKQSYRRFPVIIPIRTNDFDVLINKGFVGTGDYFEYNEIKRIQGNLRELVKIQDDKKRREIEMKTLEIPCNEISKLDIVEDVEFDEKKFKNYGKTLPRIPIYEGMSVSEIQEQLMKYDEYYNFSGEQNGKDEKENDDNKNGVKG</sequence>
<dbReference type="EMBL" id="AP019839">
    <property type="protein sequence ID" value="BBM51051.1"/>
    <property type="molecule type" value="Genomic_DNA"/>
</dbReference>
<geneLocation type="plasmid" evidence="5">
    <name>pjmub3934p4 dna</name>
</geneLocation>
<accession>A0A510KK86</accession>